<dbReference type="Proteomes" id="UP001177021">
    <property type="component" value="Unassembled WGS sequence"/>
</dbReference>
<name>A0ACB0JQ76_TRIPR</name>
<sequence length="71" mass="8234">MKKDCSFEMMKVLSLKGTRSLIAVLKIIINEEKEAYIANHDDGEPMFVVNKEEKWFIDGDIMLMCECETVM</sequence>
<organism evidence="1 2">
    <name type="scientific">Trifolium pratense</name>
    <name type="common">Red clover</name>
    <dbReference type="NCBI Taxonomy" id="57577"/>
    <lineage>
        <taxon>Eukaryota</taxon>
        <taxon>Viridiplantae</taxon>
        <taxon>Streptophyta</taxon>
        <taxon>Embryophyta</taxon>
        <taxon>Tracheophyta</taxon>
        <taxon>Spermatophyta</taxon>
        <taxon>Magnoliopsida</taxon>
        <taxon>eudicotyledons</taxon>
        <taxon>Gunneridae</taxon>
        <taxon>Pentapetalae</taxon>
        <taxon>rosids</taxon>
        <taxon>fabids</taxon>
        <taxon>Fabales</taxon>
        <taxon>Fabaceae</taxon>
        <taxon>Papilionoideae</taxon>
        <taxon>50 kb inversion clade</taxon>
        <taxon>NPAAA clade</taxon>
        <taxon>Hologalegina</taxon>
        <taxon>IRL clade</taxon>
        <taxon>Trifolieae</taxon>
        <taxon>Trifolium</taxon>
    </lineage>
</organism>
<reference evidence="1" key="1">
    <citation type="submission" date="2023-10" db="EMBL/GenBank/DDBJ databases">
        <authorList>
            <person name="Rodriguez Cubillos JULIANA M."/>
            <person name="De Vega J."/>
        </authorList>
    </citation>
    <scope>NUCLEOTIDE SEQUENCE</scope>
</reference>
<keyword evidence="2" id="KW-1185">Reference proteome</keyword>
<protein>
    <submittedName>
        <fullName evidence="1">Uncharacterized protein</fullName>
    </submittedName>
</protein>
<dbReference type="EMBL" id="CASHSV030000109">
    <property type="protein sequence ID" value="CAJ2646467.1"/>
    <property type="molecule type" value="Genomic_DNA"/>
</dbReference>
<evidence type="ECO:0000313" key="2">
    <source>
        <dbReference type="Proteomes" id="UP001177021"/>
    </source>
</evidence>
<gene>
    <name evidence="1" type="ORF">MILVUS5_LOCUS15174</name>
</gene>
<proteinExistence type="predicted"/>
<comment type="caution">
    <text evidence="1">The sequence shown here is derived from an EMBL/GenBank/DDBJ whole genome shotgun (WGS) entry which is preliminary data.</text>
</comment>
<evidence type="ECO:0000313" key="1">
    <source>
        <dbReference type="EMBL" id="CAJ2646467.1"/>
    </source>
</evidence>
<accession>A0ACB0JQ76</accession>